<organism evidence="3 4">
    <name type="scientific">Schumannella soli</name>
    <dbReference type="NCBI Taxonomy" id="2590779"/>
    <lineage>
        <taxon>Bacteria</taxon>
        <taxon>Bacillati</taxon>
        <taxon>Actinomycetota</taxon>
        <taxon>Actinomycetes</taxon>
        <taxon>Micrococcales</taxon>
        <taxon>Microbacteriaceae</taxon>
        <taxon>Schumannella</taxon>
    </lineage>
</organism>
<dbReference type="AlphaFoldDB" id="A0A506Y7I7"/>
<dbReference type="OrthoDB" id="3338687at2"/>
<protein>
    <submittedName>
        <fullName evidence="3">NAD-dependent epimerase/dehydratase family protein</fullName>
    </submittedName>
</protein>
<name>A0A506Y7I7_9MICO</name>
<comment type="caution">
    <text evidence="3">The sequence shown here is derived from an EMBL/GenBank/DDBJ whole genome shotgun (WGS) entry which is preliminary data.</text>
</comment>
<evidence type="ECO:0000313" key="3">
    <source>
        <dbReference type="EMBL" id="TPW77480.1"/>
    </source>
</evidence>
<reference evidence="3 4" key="1">
    <citation type="submission" date="2019-06" db="EMBL/GenBank/DDBJ databases">
        <authorList>
            <person name="Li F."/>
        </authorList>
    </citation>
    <scope>NUCLEOTIDE SEQUENCE [LARGE SCALE GENOMIC DNA]</scope>
    <source>
        <strain evidence="3 4">10F1D-1</strain>
    </source>
</reference>
<evidence type="ECO:0000259" key="2">
    <source>
        <dbReference type="Pfam" id="PF01370"/>
    </source>
</evidence>
<sequence>MRIVITGASGNLGTAILRRLAEDGHELIGVSRRAPEPVGPYSGIEWHEIDLAAPAADGLLAPLLVGADALVHLAWKLQPQHDEAEMHATNVDGARRVFAAAAAARVSQLVVVSSVGAYSPGSKTHPSGEDWPTGGIPTSSYSRHKSAVERQLDSVERDHPELRVARVRPALVFQREAASEIARLFLGSIPPRLVGRLRSPIVPLPAALTLQVIHADDLADGIARIVDKRATGAFNLAGDPGIRPRGLARLLGGRWLPVPARALRALVDASWRARIQPTEAGWLDLALGVPLMSTRRARAELGWRPRVDSRDALRELLDGMRDQAGVAASASLHPASPPPSTFGADRTPER</sequence>
<dbReference type="Pfam" id="PF01370">
    <property type="entry name" value="Epimerase"/>
    <property type="match status" value="1"/>
</dbReference>
<gene>
    <name evidence="3" type="ORF">FJ657_02015</name>
</gene>
<dbReference type="InterPro" id="IPR051783">
    <property type="entry name" value="NAD(P)-dependent_oxidoreduct"/>
</dbReference>
<dbReference type="Proteomes" id="UP000316252">
    <property type="component" value="Unassembled WGS sequence"/>
</dbReference>
<dbReference type="GO" id="GO:0004029">
    <property type="term" value="F:aldehyde dehydrogenase (NAD+) activity"/>
    <property type="evidence" value="ECO:0007669"/>
    <property type="project" value="TreeGrafter"/>
</dbReference>
<dbReference type="Gene3D" id="3.40.50.720">
    <property type="entry name" value="NAD(P)-binding Rossmann-like Domain"/>
    <property type="match status" value="1"/>
</dbReference>
<feature type="region of interest" description="Disordered" evidence="1">
    <location>
        <begin position="121"/>
        <end position="141"/>
    </location>
</feature>
<feature type="domain" description="NAD-dependent epimerase/dehydratase" evidence="2">
    <location>
        <begin position="3"/>
        <end position="236"/>
    </location>
</feature>
<evidence type="ECO:0000313" key="4">
    <source>
        <dbReference type="Proteomes" id="UP000316252"/>
    </source>
</evidence>
<keyword evidence="4" id="KW-1185">Reference proteome</keyword>
<dbReference type="InterPro" id="IPR001509">
    <property type="entry name" value="Epimerase_deHydtase"/>
</dbReference>
<dbReference type="RefSeq" id="WP_141162008.1">
    <property type="nucleotide sequence ID" value="NZ_VHQG01000001.1"/>
</dbReference>
<dbReference type="PANTHER" id="PTHR48079">
    <property type="entry name" value="PROTEIN YEEZ"/>
    <property type="match status" value="1"/>
</dbReference>
<accession>A0A506Y7I7</accession>
<dbReference type="SUPFAM" id="SSF51735">
    <property type="entry name" value="NAD(P)-binding Rossmann-fold domains"/>
    <property type="match status" value="1"/>
</dbReference>
<evidence type="ECO:0000256" key="1">
    <source>
        <dbReference type="SAM" id="MobiDB-lite"/>
    </source>
</evidence>
<dbReference type="EMBL" id="VHQG01000001">
    <property type="protein sequence ID" value="TPW77480.1"/>
    <property type="molecule type" value="Genomic_DNA"/>
</dbReference>
<dbReference type="PANTHER" id="PTHR48079:SF6">
    <property type="entry name" value="NAD(P)-BINDING DOMAIN-CONTAINING PROTEIN-RELATED"/>
    <property type="match status" value="1"/>
</dbReference>
<dbReference type="GO" id="GO:0005737">
    <property type="term" value="C:cytoplasm"/>
    <property type="evidence" value="ECO:0007669"/>
    <property type="project" value="TreeGrafter"/>
</dbReference>
<proteinExistence type="predicted"/>
<feature type="region of interest" description="Disordered" evidence="1">
    <location>
        <begin position="324"/>
        <end position="350"/>
    </location>
</feature>
<dbReference type="InterPro" id="IPR036291">
    <property type="entry name" value="NAD(P)-bd_dom_sf"/>
</dbReference>